<evidence type="ECO:0000313" key="2">
    <source>
        <dbReference type="EMBL" id="GMI07747.1"/>
    </source>
</evidence>
<dbReference type="Proteomes" id="UP001165122">
    <property type="component" value="Unassembled WGS sequence"/>
</dbReference>
<dbReference type="EMBL" id="BRXW01000115">
    <property type="protein sequence ID" value="GMI07747.1"/>
    <property type="molecule type" value="Genomic_DNA"/>
</dbReference>
<feature type="region of interest" description="Disordered" evidence="1">
    <location>
        <begin position="25"/>
        <end position="47"/>
    </location>
</feature>
<proteinExistence type="predicted"/>
<protein>
    <submittedName>
        <fullName evidence="2">Uncharacterized protein</fullName>
    </submittedName>
</protein>
<evidence type="ECO:0000256" key="1">
    <source>
        <dbReference type="SAM" id="MobiDB-lite"/>
    </source>
</evidence>
<organism evidence="2 3">
    <name type="scientific">Triparma laevis f. longispina</name>
    <dbReference type="NCBI Taxonomy" id="1714387"/>
    <lineage>
        <taxon>Eukaryota</taxon>
        <taxon>Sar</taxon>
        <taxon>Stramenopiles</taxon>
        <taxon>Ochrophyta</taxon>
        <taxon>Bolidophyceae</taxon>
        <taxon>Parmales</taxon>
        <taxon>Triparmaceae</taxon>
        <taxon>Triparma</taxon>
    </lineage>
</organism>
<sequence>MFFEIVLCEYFVGYMASRRAQDVVSSSGKEEVKGEEEGPKGQGESPPTLTKTLTSMISSQMSQLKNGQINISKTQSKFVVGRKEEFAVDLGRVWRDTTTTSLLWWFIGFLYMSCRNFQNIILGSGCSVREAEVSGDGVFTIIEGSEPWLEFCHSYIGELEG</sequence>
<dbReference type="OrthoDB" id="10628738at2759"/>
<accession>A0A9W7CJR1</accession>
<reference evidence="3" key="1">
    <citation type="journal article" date="2023" name="Commun. Biol.">
        <title>Genome analysis of Parmales, the sister group of diatoms, reveals the evolutionary specialization of diatoms from phago-mixotrophs to photoautotrophs.</title>
        <authorList>
            <person name="Ban H."/>
            <person name="Sato S."/>
            <person name="Yoshikawa S."/>
            <person name="Yamada K."/>
            <person name="Nakamura Y."/>
            <person name="Ichinomiya M."/>
            <person name="Sato N."/>
            <person name="Blanc-Mathieu R."/>
            <person name="Endo H."/>
            <person name="Kuwata A."/>
            <person name="Ogata H."/>
        </authorList>
    </citation>
    <scope>NUCLEOTIDE SEQUENCE [LARGE SCALE GENOMIC DNA]</scope>
    <source>
        <strain evidence="3">NIES 3700</strain>
    </source>
</reference>
<feature type="compositionally biased region" description="Basic and acidic residues" evidence="1">
    <location>
        <begin position="28"/>
        <end position="39"/>
    </location>
</feature>
<name>A0A9W7CJR1_9STRA</name>
<gene>
    <name evidence="2" type="ORF">TrLO_g11541</name>
</gene>
<dbReference type="AlphaFoldDB" id="A0A9W7CJR1"/>
<evidence type="ECO:0000313" key="3">
    <source>
        <dbReference type="Proteomes" id="UP001165122"/>
    </source>
</evidence>
<comment type="caution">
    <text evidence="2">The sequence shown here is derived from an EMBL/GenBank/DDBJ whole genome shotgun (WGS) entry which is preliminary data.</text>
</comment>
<keyword evidence="3" id="KW-1185">Reference proteome</keyword>